<evidence type="ECO:0000256" key="1">
    <source>
        <dbReference type="SAM" id="MobiDB-lite"/>
    </source>
</evidence>
<dbReference type="SUPFAM" id="SSF51261">
    <property type="entry name" value="Duplicated hybrid motif"/>
    <property type="match status" value="1"/>
</dbReference>
<dbReference type="PANTHER" id="PTHR21666">
    <property type="entry name" value="PEPTIDASE-RELATED"/>
    <property type="match status" value="1"/>
</dbReference>
<dbReference type="PROSITE" id="PS51782">
    <property type="entry name" value="LYSM"/>
    <property type="match status" value="1"/>
</dbReference>
<dbReference type="InterPro" id="IPR050570">
    <property type="entry name" value="Cell_wall_metabolism_enzyme"/>
</dbReference>
<dbReference type="InterPro" id="IPR018392">
    <property type="entry name" value="LysM"/>
</dbReference>
<dbReference type="InterPro" id="IPR016047">
    <property type="entry name" value="M23ase_b-sheet_dom"/>
</dbReference>
<feature type="region of interest" description="Disordered" evidence="1">
    <location>
        <begin position="105"/>
        <end position="127"/>
    </location>
</feature>
<dbReference type="SMART" id="SM00257">
    <property type="entry name" value="LysM"/>
    <property type="match status" value="1"/>
</dbReference>
<evidence type="ECO:0000313" key="3">
    <source>
        <dbReference type="EMBL" id="VAX24356.1"/>
    </source>
</evidence>
<feature type="domain" description="LysM" evidence="2">
    <location>
        <begin position="58"/>
        <end position="102"/>
    </location>
</feature>
<accession>A0A3B1C1H0</accession>
<evidence type="ECO:0000259" key="2">
    <source>
        <dbReference type="PROSITE" id="PS51782"/>
    </source>
</evidence>
<dbReference type="CDD" id="cd12797">
    <property type="entry name" value="M23_peptidase"/>
    <property type="match status" value="1"/>
</dbReference>
<proteinExistence type="predicted"/>
<dbReference type="InterPro" id="IPR011055">
    <property type="entry name" value="Dup_hybrid_motif"/>
</dbReference>
<dbReference type="Gene3D" id="2.70.70.10">
    <property type="entry name" value="Glucose Permease (Domain IIA)"/>
    <property type="match status" value="1"/>
</dbReference>
<dbReference type="AlphaFoldDB" id="A0A3B1C1H0"/>
<dbReference type="GO" id="GO:0004222">
    <property type="term" value="F:metalloendopeptidase activity"/>
    <property type="evidence" value="ECO:0007669"/>
    <property type="project" value="TreeGrafter"/>
</dbReference>
<name>A0A3B1C1H0_9ZZZZ</name>
<dbReference type="InterPro" id="IPR036779">
    <property type="entry name" value="LysM_dom_sf"/>
</dbReference>
<dbReference type="PANTHER" id="PTHR21666:SF270">
    <property type="entry name" value="MUREIN HYDROLASE ACTIVATOR ENVC"/>
    <property type="match status" value="1"/>
</dbReference>
<protein>
    <recommendedName>
        <fullName evidence="2">LysM domain-containing protein</fullName>
    </recommendedName>
</protein>
<organism evidence="3">
    <name type="scientific">hydrothermal vent metagenome</name>
    <dbReference type="NCBI Taxonomy" id="652676"/>
    <lineage>
        <taxon>unclassified sequences</taxon>
        <taxon>metagenomes</taxon>
        <taxon>ecological metagenomes</taxon>
    </lineage>
</organism>
<gene>
    <name evidence="3" type="ORF">MNBD_NITROSPINAE02-138</name>
</gene>
<dbReference type="CDD" id="cd00118">
    <property type="entry name" value="LysM"/>
    <property type="match status" value="1"/>
</dbReference>
<dbReference type="Pfam" id="PF01476">
    <property type="entry name" value="LysM"/>
    <property type="match status" value="1"/>
</dbReference>
<dbReference type="Pfam" id="PF01551">
    <property type="entry name" value="Peptidase_M23"/>
    <property type="match status" value="1"/>
</dbReference>
<feature type="compositionally biased region" description="Basic residues" evidence="1">
    <location>
        <begin position="112"/>
        <end position="122"/>
    </location>
</feature>
<dbReference type="Gene3D" id="3.10.350.10">
    <property type="entry name" value="LysM domain"/>
    <property type="match status" value="1"/>
</dbReference>
<feature type="region of interest" description="Disordered" evidence="1">
    <location>
        <begin position="31"/>
        <end position="56"/>
    </location>
</feature>
<sequence length="258" mass="29238">MERTIKIKTLVSLFCVTSLLLMAGPSCASKDEIRKPSYKTSQSYKKTAARRSSGSSRRYHVVRRGETLYRIARRYGVTVSSVKRVNRIRDVRDIKIGTRLLIPAKSSSNRRSGARRKKRVAKRYTPPPARSSIRLAWPLKKVKVSSRYGIRSSKKHDGVDLSAPRGTPILAAAPGTVIFSDWGPSGYGKIVIVKHNKQYITVYAHNQKNLIRKGQRVSRGQKIATVGKSGRATGYHVHFELRINRKTVDPERYLPRRR</sequence>
<dbReference type="EMBL" id="UOGE01000093">
    <property type="protein sequence ID" value="VAX24356.1"/>
    <property type="molecule type" value="Genomic_DNA"/>
</dbReference>
<reference evidence="3" key="1">
    <citation type="submission" date="2018-06" db="EMBL/GenBank/DDBJ databases">
        <authorList>
            <person name="Zhirakovskaya E."/>
        </authorList>
    </citation>
    <scope>NUCLEOTIDE SEQUENCE</scope>
</reference>